<evidence type="ECO:0000313" key="1">
    <source>
        <dbReference type="EMBL" id="GGN42721.1"/>
    </source>
</evidence>
<dbReference type="Proteomes" id="UP000645517">
    <property type="component" value="Unassembled WGS sequence"/>
</dbReference>
<sequence length="89" mass="9466">MSGSADSPIPVLLLLVPSGVSWPRPPLIQAITQVALTFNPSATVQVRRSVAEQHGMTLSFHGTWTCARHEVWAAVSTLVSSYGGTHELG</sequence>
<evidence type="ECO:0000313" key="2">
    <source>
        <dbReference type="Proteomes" id="UP000645517"/>
    </source>
</evidence>
<dbReference type="EMBL" id="BMOR01000016">
    <property type="protein sequence ID" value="GGN42721.1"/>
    <property type="molecule type" value="Genomic_DNA"/>
</dbReference>
<organism evidence="1 2">
    <name type="scientific">Deinococcus daejeonensis</name>
    <dbReference type="NCBI Taxonomy" id="1007098"/>
    <lineage>
        <taxon>Bacteria</taxon>
        <taxon>Thermotogati</taxon>
        <taxon>Deinococcota</taxon>
        <taxon>Deinococci</taxon>
        <taxon>Deinococcales</taxon>
        <taxon>Deinococcaceae</taxon>
        <taxon>Deinococcus</taxon>
    </lineage>
</organism>
<accession>A0ABQ2JCT8</accession>
<keyword evidence="2" id="KW-1185">Reference proteome</keyword>
<name>A0ABQ2JCT8_9DEIO</name>
<proteinExistence type="predicted"/>
<evidence type="ECO:0008006" key="3">
    <source>
        <dbReference type="Google" id="ProtNLM"/>
    </source>
</evidence>
<protein>
    <recommendedName>
        <fullName evidence="3">Secreted protein</fullName>
    </recommendedName>
</protein>
<comment type="caution">
    <text evidence="1">The sequence shown here is derived from an EMBL/GenBank/DDBJ whole genome shotgun (WGS) entry which is preliminary data.</text>
</comment>
<gene>
    <name evidence="1" type="ORF">GCM10010842_29440</name>
</gene>
<reference evidence="2" key="1">
    <citation type="journal article" date="2019" name="Int. J. Syst. Evol. Microbiol.">
        <title>The Global Catalogue of Microorganisms (GCM) 10K type strain sequencing project: providing services to taxonomists for standard genome sequencing and annotation.</title>
        <authorList>
            <consortium name="The Broad Institute Genomics Platform"/>
            <consortium name="The Broad Institute Genome Sequencing Center for Infectious Disease"/>
            <person name="Wu L."/>
            <person name="Ma J."/>
        </authorList>
    </citation>
    <scope>NUCLEOTIDE SEQUENCE [LARGE SCALE GENOMIC DNA]</scope>
    <source>
        <strain evidence="2">JCM 16918</strain>
    </source>
</reference>